<name>A0A482WW05_LAOST</name>
<keyword evidence="6" id="KW-1133">Transmembrane helix</keyword>
<dbReference type="PANTHER" id="PTHR21137">
    <property type="entry name" value="ODORANT RECEPTOR"/>
    <property type="match status" value="1"/>
</dbReference>
<keyword evidence="2" id="KW-1003">Cell membrane</keyword>
<evidence type="ECO:0000256" key="3">
    <source>
        <dbReference type="ARBA" id="ARBA00022606"/>
    </source>
</evidence>
<keyword evidence="9" id="KW-0807">Transducer</keyword>
<dbReference type="PANTHER" id="PTHR21137:SF35">
    <property type="entry name" value="ODORANT RECEPTOR 19A-RELATED"/>
    <property type="match status" value="1"/>
</dbReference>
<organism evidence="11 12">
    <name type="scientific">Laodelphax striatellus</name>
    <name type="common">Small brown planthopper</name>
    <name type="synonym">Delphax striatella</name>
    <dbReference type="NCBI Taxonomy" id="195883"/>
    <lineage>
        <taxon>Eukaryota</taxon>
        <taxon>Metazoa</taxon>
        <taxon>Ecdysozoa</taxon>
        <taxon>Arthropoda</taxon>
        <taxon>Hexapoda</taxon>
        <taxon>Insecta</taxon>
        <taxon>Pterygota</taxon>
        <taxon>Neoptera</taxon>
        <taxon>Paraneoptera</taxon>
        <taxon>Hemiptera</taxon>
        <taxon>Auchenorrhyncha</taxon>
        <taxon>Fulgoroidea</taxon>
        <taxon>Delphacidae</taxon>
        <taxon>Criomorphinae</taxon>
        <taxon>Laodelphax</taxon>
    </lineage>
</organism>
<feature type="chain" id="PRO_5019738559" description="Odorant receptor" evidence="10">
    <location>
        <begin position="29"/>
        <end position="102"/>
    </location>
</feature>
<keyword evidence="3" id="KW-0716">Sensory transduction</keyword>
<dbReference type="Proteomes" id="UP000291343">
    <property type="component" value="Unassembled WGS sequence"/>
</dbReference>
<evidence type="ECO:0000256" key="8">
    <source>
        <dbReference type="ARBA" id="ARBA00023170"/>
    </source>
</evidence>
<dbReference type="SMR" id="A0A482WW05"/>
<keyword evidence="7" id="KW-0472">Membrane</keyword>
<accession>A0A482WW05</accession>
<dbReference type="EMBL" id="QKKF02024806">
    <property type="protein sequence ID" value="RZF37240.1"/>
    <property type="molecule type" value="Genomic_DNA"/>
</dbReference>
<evidence type="ECO:0000256" key="6">
    <source>
        <dbReference type="ARBA" id="ARBA00022989"/>
    </source>
</evidence>
<keyword evidence="8" id="KW-0675">Receptor</keyword>
<sequence length="102" mass="11924">MEGFFMKLEYSILLIWIVWIMEMYSALGQQVTDEGENLRLALSNCNWLDSPEWCRKSLLIMMTQATTTMEIRPYGLSALNLRSFTHVINAAYSYFNLLQNTK</sequence>
<feature type="signal peptide" evidence="10">
    <location>
        <begin position="1"/>
        <end position="28"/>
    </location>
</feature>
<evidence type="ECO:0000313" key="11">
    <source>
        <dbReference type="EMBL" id="RZF37240.1"/>
    </source>
</evidence>
<evidence type="ECO:0000256" key="7">
    <source>
        <dbReference type="ARBA" id="ARBA00023136"/>
    </source>
</evidence>
<dbReference type="GO" id="GO:0007165">
    <property type="term" value="P:signal transduction"/>
    <property type="evidence" value="ECO:0007669"/>
    <property type="project" value="UniProtKB-KW"/>
</dbReference>
<dbReference type="GO" id="GO:0005549">
    <property type="term" value="F:odorant binding"/>
    <property type="evidence" value="ECO:0007669"/>
    <property type="project" value="InterPro"/>
</dbReference>
<protein>
    <recommendedName>
        <fullName evidence="13">Odorant receptor</fullName>
    </recommendedName>
</protein>
<evidence type="ECO:0000256" key="1">
    <source>
        <dbReference type="ARBA" id="ARBA00004651"/>
    </source>
</evidence>
<dbReference type="InterPro" id="IPR004117">
    <property type="entry name" value="7tm6_olfct_rcpt"/>
</dbReference>
<keyword evidence="5" id="KW-0552">Olfaction</keyword>
<keyword evidence="12" id="KW-1185">Reference proteome</keyword>
<reference evidence="11 12" key="1">
    <citation type="journal article" date="2017" name="Gigascience">
        <title>Genome sequence of the small brown planthopper, Laodelphax striatellus.</title>
        <authorList>
            <person name="Zhu J."/>
            <person name="Jiang F."/>
            <person name="Wang X."/>
            <person name="Yang P."/>
            <person name="Bao Y."/>
            <person name="Zhao W."/>
            <person name="Wang W."/>
            <person name="Lu H."/>
            <person name="Wang Q."/>
            <person name="Cui N."/>
            <person name="Li J."/>
            <person name="Chen X."/>
            <person name="Luo L."/>
            <person name="Yu J."/>
            <person name="Kang L."/>
            <person name="Cui F."/>
        </authorList>
    </citation>
    <scope>NUCLEOTIDE SEQUENCE [LARGE SCALE GENOMIC DNA]</scope>
    <source>
        <strain evidence="11">Lst14</strain>
    </source>
</reference>
<evidence type="ECO:0000313" key="12">
    <source>
        <dbReference type="Proteomes" id="UP000291343"/>
    </source>
</evidence>
<dbReference type="GO" id="GO:0005886">
    <property type="term" value="C:plasma membrane"/>
    <property type="evidence" value="ECO:0007669"/>
    <property type="project" value="UniProtKB-SubCell"/>
</dbReference>
<evidence type="ECO:0000256" key="9">
    <source>
        <dbReference type="ARBA" id="ARBA00023224"/>
    </source>
</evidence>
<evidence type="ECO:0000256" key="4">
    <source>
        <dbReference type="ARBA" id="ARBA00022692"/>
    </source>
</evidence>
<evidence type="ECO:0008006" key="13">
    <source>
        <dbReference type="Google" id="ProtNLM"/>
    </source>
</evidence>
<gene>
    <name evidence="11" type="ORF">LSTR_LSTR006566</name>
</gene>
<dbReference type="OrthoDB" id="6625624at2759"/>
<keyword evidence="10" id="KW-0732">Signal</keyword>
<evidence type="ECO:0000256" key="5">
    <source>
        <dbReference type="ARBA" id="ARBA00022725"/>
    </source>
</evidence>
<comment type="subcellular location">
    <subcellularLocation>
        <location evidence="1">Cell membrane</location>
        <topology evidence="1">Multi-pass membrane protein</topology>
    </subcellularLocation>
</comment>
<keyword evidence="4" id="KW-0812">Transmembrane</keyword>
<dbReference type="AlphaFoldDB" id="A0A482WW05"/>
<dbReference type="Pfam" id="PF02949">
    <property type="entry name" value="7tm_6"/>
    <property type="match status" value="1"/>
</dbReference>
<dbReference type="GO" id="GO:0004984">
    <property type="term" value="F:olfactory receptor activity"/>
    <property type="evidence" value="ECO:0007669"/>
    <property type="project" value="InterPro"/>
</dbReference>
<evidence type="ECO:0000256" key="10">
    <source>
        <dbReference type="SAM" id="SignalP"/>
    </source>
</evidence>
<proteinExistence type="predicted"/>
<evidence type="ECO:0000256" key="2">
    <source>
        <dbReference type="ARBA" id="ARBA00022475"/>
    </source>
</evidence>
<comment type="caution">
    <text evidence="11">The sequence shown here is derived from an EMBL/GenBank/DDBJ whole genome shotgun (WGS) entry which is preliminary data.</text>
</comment>
<dbReference type="InParanoid" id="A0A482WW05"/>